<dbReference type="PANTHER" id="PTHR40045">
    <property type="entry name" value="YCGG FAMILY PROTEIN"/>
    <property type="match status" value="1"/>
</dbReference>
<gene>
    <name evidence="1" type="primary">gntA</name>
    <name evidence="1" type="ORF">ACFSYS_02245</name>
</gene>
<dbReference type="NCBIfam" id="NF041366">
    <property type="entry name" value="GntA_guanitoxin"/>
    <property type="match status" value="1"/>
</dbReference>
<dbReference type="PANTHER" id="PTHR40045:SF1">
    <property type="entry name" value="YQCI_YCGG FAMILY PROTEIN"/>
    <property type="match status" value="1"/>
</dbReference>
<dbReference type="RefSeq" id="WP_378211982.1">
    <property type="nucleotide sequence ID" value="NZ_JBHUOJ010000004.1"/>
</dbReference>
<keyword evidence="2" id="KW-1185">Reference proteome</keyword>
<name>A0ABW5X1J6_9FLAO</name>
<accession>A0ABW5X1J6</accession>
<organism evidence="1 2">
    <name type="scientific">Christiangramia antarctica</name>
    <dbReference type="NCBI Taxonomy" id="2058158"/>
    <lineage>
        <taxon>Bacteria</taxon>
        <taxon>Pseudomonadati</taxon>
        <taxon>Bacteroidota</taxon>
        <taxon>Flavobacteriia</taxon>
        <taxon>Flavobacteriales</taxon>
        <taxon>Flavobacteriaceae</taxon>
        <taxon>Christiangramia</taxon>
    </lineage>
</organism>
<dbReference type="Proteomes" id="UP001597438">
    <property type="component" value="Unassembled WGS sequence"/>
</dbReference>
<proteinExistence type="predicted"/>
<reference evidence="2" key="1">
    <citation type="journal article" date="2019" name="Int. J. Syst. Evol. Microbiol.">
        <title>The Global Catalogue of Microorganisms (GCM) 10K type strain sequencing project: providing services to taxonomists for standard genome sequencing and annotation.</title>
        <authorList>
            <consortium name="The Broad Institute Genomics Platform"/>
            <consortium name="The Broad Institute Genome Sequencing Center for Infectious Disease"/>
            <person name="Wu L."/>
            <person name="Ma J."/>
        </authorList>
    </citation>
    <scope>NUCLEOTIDE SEQUENCE [LARGE SCALE GENOMIC DNA]</scope>
    <source>
        <strain evidence="2">KCTC 52925</strain>
    </source>
</reference>
<evidence type="ECO:0000313" key="1">
    <source>
        <dbReference type="EMBL" id="MFD2832090.1"/>
    </source>
</evidence>
<evidence type="ECO:0000313" key="2">
    <source>
        <dbReference type="Proteomes" id="UP001597438"/>
    </source>
</evidence>
<dbReference type="EMBL" id="JBHUOJ010000004">
    <property type="protein sequence ID" value="MFD2832090.1"/>
    <property type="molecule type" value="Genomic_DNA"/>
</dbReference>
<dbReference type="InterPro" id="IPR014988">
    <property type="entry name" value="Uncharacterised_YqcI/YcgG"/>
</dbReference>
<dbReference type="Pfam" id="PF08892">
    <property type="entry name" value="YqcI_YcgG"/>
    <property type="match status" value="1"/>
</dbReference>
<comment type="caution">
    <text evidence="1">The sequence shown here is derived from an EMBL/GenBank/DDBJ whole genome shotgun (WGS) entry which is preliminary data.</text>
</comment>
<protein>
    <submittedName>
        <fullName evidence="1">Guanitoxin biosynthesis heme-dependent pre-guanitoxin N-hydroxylase GntA</fullName>
    </submittedName>
</protein>
<sequence>MADLEPNETEIFKTFKDFIIKQDHPCMMAQTVFSQDAVEIKKYEGFGTLETAEKIYSDLKKYLKNYDFESNDFRTFMAVFPKNELNSEAEYEKILWEQLSKISKVDEEPWDPTVSSDITDKNFSFSIAGKAFYIVGMHPKSSRFARRAPYPSIAFNLHWQFEKLREMGAYETVRDRIRERDKELQGFINPMLKDFGKSSEAKQYSGRAVKKDWVCPFHK</sequence>